<dbReference type="SUPFAM" id="SSF143081">
    <property type="entry name" value="BB1717-like"/>
    <property type="match status" value="1"/>
</dbReference>
<evidence type="ECO:0000313" key="10">
    <source>
        <dbReference type="Proteomes" id="UP000006055"/>
    </source>
</evidence>
<dbReference type="PANTHER" id="PTHR13604:SF0">
    <property type="entry name" value="ABASIC SITE PROCESSING PROTEIN HMCES"/>
    <property type="match status" value="1"/>
</dbReference>
<evidence type="ECO:0000256" key="6">
    <source>
        <dbReference type="ARBA" id="ARBA00023125"/>
    </source>
</evidence>
<organism evidence="9 10">
    <name type="scientific">Desulfomonile tiedjei (strain ATCC 49306 / DSM 6799 / DCB-1)</name>
    <dbReference type="NCBI Taxonomy" id="706587"/>
    <lineage>
        <taxon>Bacteria</taxon>
        <taxon>Pseudomonadati</taxon>
        <taxon>Thermodesulfobacteriota</taxon>
        <taxon>Desulfomonilia</taxon>
        <taxon>Desulfomonilales</taxon>
        <taxon>Desulfomonilaceae</taxon>
        <taxon>Desulfomonile</taxon>
    </lineage>
</organism>
<dbReference type="EMBL" id="CP003360">
    <property type="protein sequence ID" value="AFM26879.1"/>
    <property type="molecule type" value="Genomic_DNA"/>
</dbReference>
<comment type="similarity">
    <text evidence="1 8">Belongs to the SOS response-associated peptidase family.</text>
</comment>
<dbReference type="InterPro" id="IPR036590">
    <property type="entry name" value="SRAP-like"/>
</dbReference>
<dbReference type="Gene3D" id="3.90.1680.10">
    <property type="entry name" value="SOS response associated peptidase-like"/>
    <property type="match status" value="1"/>
</dbReference>
<reference evidence="10" key="1">
    <citation type="submission" date="2012-06" db="EMBL/GenBank/DDBJ databases">
        <title>Complete sequence of chromosome of Desulfomonile tiedjei DSM 6799.</title>
        <authorList>
            <person name="Lucas S."/>
            <person name="Copeland A."/>
            <person name="Lapidus A."/>
            <person name="Glavina del Rio T."/>
            <person name="Dalin E."/>
            <person name="Tice H."/>
            <person name="Bruce D."/>
            <person name="Goodwin L."/>
            <person name="Pitluck S."/>
            <person name="Peters L."/>
            <person name="Ovchinnikova G."/>
            <person name="Zeytun A."/>
            <person name="Lu M."/>
            <person name="Kyrpides N."/>
            <person name="Mavromatis K."/>
            <person name="Ivanova N."/>
            <person name="Brettin T."/>
            <person name="Detter J.C."/>
            <person name="Han C."/>
            <person name="Larimer F."/>
            <person name="Land M."/>
            <person name="Hauser L."/>
            <person name="Markowitz V."/>
            <person name="Cheng J.-F."/>
            <person name="Hugenholtz P."/>
            <person name="Woyke T."/>
            <person name="Wu D."/>
            <person name="Spring S."/>
            <person name="Schroeder M."/>
            <person name="Brambilla E."/>
            <person name="Klenk H.-P."/>
            <person name="Eisen J.A."/>
        </authorList>
    </citation>
    <scope>NUCLEOTIDE SEQUENCE [LARGE SCALE GENOMIC DNA]</scope>
    <source>
        <strain evidence="10">ATCC 49306 / DSM 6799 / DCB-1</strain>
    </source>
</reference>
<keyword evidence="6" id="KW-0238">DNA-binding</keyword>
<sequence length="224" mass="25413">MCGRFVLMTPTASLSEKFEVEFYEEAPRYNIAPTQDISIIRLNPATRGRECVRVRWGLIPSWAKDASIGSRLLNARCETLHEKPAFKTSLEFRRCLVPSDGFYEWKREGKLRQPFLLKMADSSPFVFAGLWDRWTSQEGESIQSCTIITTPANELIAPIHDRMPAILPPKLYDAWLDPKTKNCEPLLKLLLPFPGSLMAAVPVGDRVNRATYEGPDCIEPITLE</sequence>
<evidence type="ECO:0000256" key="1">
    <source>
        <dbReference type="ARBA" id="ARBA00008136"/>
    </source>
</evidence>
<name>I4CBD8_DESTA</name>
<keyword evidence="4 8" id="KW-0378">Hydrolase</keyword>
<dbReference type="AlphaFoldDB" id="I4CBD8"/>
<dbReference type="GO" id="GO:0008233">
    <property type="term" value="F:peptidase activity"/>
    <property type="evidence" value="ECO:0007669"/>
    <property type="project" value="UniProtKB-KW"/>
</dbReference>
<dbReference type="PATRIC" id="fig|706587.4.peg.4811"/>
<dbReference type="RefSeq" id="WP_014811999.1">
    <property type="nucleotide sequence ID" value="NC_018025.1"/>
</dbReference>
<dbReference type="STRING" id="706587.Desti_4243"/>
<keyword evidence="10" id="KW-1185">Reference proteome</keyword>
<keyword evidence="7" id="KW-0456">Lyase</keyword>
<dbReference type="KEGG" id="dti:Desti_4243"/>
<dbReference type="HOGENOM" id="CLU_035990_6_2_7"/>
<evidence type="ECO:0000256" key="7">
    <source>
        <dbReference type="ARBA" id="ARBA00023239"/>
    </source>
</evidence>
<dbReference type="PANTHER" id="PTHR13604">
    <property type="entry name" value="DC12-RELATED"/>
    <property type="match status" value="1"/>
</dbReference>
<dbReference type="Proteomes" id="UP000006055">
    <property type="component" value="Chromosome"/>
</dbReference>
<keyword evidence="5" id="KW-0190">Covalent protein-DNA linkage</keyword>
<dbReference type="EC" id="3.4.-.-" evidence="8"/>
<keyword evidence="3" id="KW-0227">DNA damage</keyword>
<evidence type="ECO:0000256" key="3">
    <source>
        <dbReference type="ARBA" id="ARBA00022763"/>
    </source>
</evidence>
<accession>I4CBD8</accession>
<gene>
    <name evidence="9" type="ordered locus">Desti_4243</name>
</gene>
<dbReference type="GO" id="GO:0016829">
    <property type="term" value="F:lyase activity"/>
    <property type="evidence" value="ECO:0007669"/>
    <property type="project" value="UniProtKB-KW"/>
</dbReference>
<dbReference type="eggNOG" id="COG2135">
    <property type="taxonomic scope" value="Bacteria"/>
</dbReference>
<evidence type="ECO:0000256" key="8">
    <source>
        <dbReference type="RuleBase" id="RU364100"/>
    </source>
</evidence>
<protein>
    <recommendedName>
        <fullName evidence="8">Abasic site processing protein</fullName>
        <ecNumber evidence="8">3.4.-.-</ecNumber>
    </recommendedName>
</protein>
<dbReference type="GO" id="GO:0003697">
    <property type="term" value="F:single-stranded DNA binding"/>
    <property type="evidence" value="ECO:0007669"/>
    <property type="project" value="InterPro"/>
</dbReference>
<dbReference type="GO" id="GO:0006508">
    <property type="term" value="P:proteolysis"/>
    <property type="evidence" value="ECO:0007669"/>
    <property type="project" value="UniProtKB-KW"/>
</dbReference>
<evidence type="ECO:0000256" key="4">
    <source>
        <dbReference type="ARBA" id="ARBA00022801"/>
    </source>
</evidence>
<dbReference type="Pfam" id="PF02586">
    <property type="entry name" value="SRAP"/>
    <property type="match status" value="1"/>
</dbReference>
<evidence type="ECO:0000256" key="2">
    <source>
        <dbReference type="ARBA" id="ARBA00022670"/>
    </source>
</evidence>
<proteinExistence type="inferred from homology"/>
<dbReference type="GO" id="GO:0106300">
    <property type="term" value="P:protein-DNA covalent cross-linking repair"/>
    <property type="evidence" value="ECO:0007669"/>
    <property type="project" value="InterPro"/>
</dbReference>
<keyword evidence="2 8" id="KW-0645">Protease</keyword>
<evidence type="ECO:0000313" key="9">
    <source>
        <dbReference type="EMBL" id="AFM26879.1"/>
    </source>
</evidence>
<dbReference type="OrthoDB" id="6192129at2"/>
<dbReference type="InterPro" id="IPR003738">
    <property type="entry name" value="SRAP"/>
</dbReference>
<evidence type="ECO:0000256" key="5">
    <source>
        <dbReference type="ARBA" id="ARBA00023124"/>
    </source>
</evidence>